<name>A0A1F5GCU2_9BACT</name>
<dbReference type="GO" id="GO:0009143">
    <property type="term" value="P:nucleoside triphosphate catabolic process"/>
    <property type="evidence" value="ECO:0007669"/>
    <property type="project" value="InterPro"/>
</dbReference>
<comment type="similarity">
    <text evidence="1">Belongs to the HAM1 NTPase family.</text>
</comment>
<dbReference type="GO" id="GO:0005737">
    <property type="term" value="C:cytoplasm"/>
    <property type="evidence" value="ECO:0007669"/>
    <property type="project" value="TreeGrafter"/>
</dbReference>
<dbReference type="Proteomes" id="UP000177124">
    <property type="component" value="Unassembled WGS sequence"/>
</dbReference>
<dbReference type="EMBL" id="MFBF01000068">
    <property type="protein sequence ID" value="OGD89671.1"/>
    <property type="molecule type" value="Genomic_DNA"/>
</dbReference>
<dbReference type="AlphaFoldDB" id="A0A1F5GCU2"/>
<evidence type="ECO:0000256" key="1">
    <source>
        <dbReference type="ARBA" id="ARBA00008023"/>
    </source>
</evidence>
<dbReference type="GO" id="GO:0047429">
    <property type="term" value="F:nucleoside triphosphate diphosphatase activity"/>
    <property type="evidence" value="ECO:0007669"/>
    <property type="project" value="InterPro"/>
</dbReference>
<dbReference type="STRING" id="1797716.A3D07_02755"/>
<proteinExistence type="inferred from homology"/>
<sequence>MSKLKLSDLVVVTSSPDKLAEINEILGTNHKVSKLDIPEIQSLDLDEVISHKAKEAYKKIKKPILVEDVSFEVGALKGLPGTFIKFFLKTLGTEGTVALVEGKNTNTKVTTAAAIYDGKNLKVFEGTIYGTLSPKDKGRYGFGFDKVFIPKGYKQTLAQMPPSLKNKIAHRAKALRKVLAYLDSSNK</sequence>
<dbReference type="CDD" id="cd00515">
    <property type="entry name" value="HAM1"/>
    <property type="match status" value="1"/>
</dbReference>
<gene>
    <name evidence="3" type="ORF">A3D07_02755</name>
</gene>
<evidence type="ECO:0008006" key="5">
    <source>
        <dbReference type="Google" id="ProtNLM"/>
    </source>
</evidence>
<dbReference type="PANTHER" id="PTHR11067">
    <property type="entry name" value="INOSINE TRIPHOSPHATE PYROPHOSPHATASE/HAM1 PROTEIN"/>
    <property type="match status" value="1"/>
</dbReference>
<dbReference type="Pfam" id="PF01725">
    <property type="entry name" value="Ham1p_like"/>
    <property type="match status" value="1"/>
</dbReference>
<protein>
    <recommendedName>
        <fullName evidence="5">Non-canonical purine NTP pyrophosphatase, RdgB/HAM1 family</fullName>
    </recommendedName>
</protein>
<evidence type="ECO:0000256" key="2">
    <source>
        <dbReference type="ARBA" id="ARBA00022801"/>
    </source>
</evidence>
<reference evidence="3 4" key="1">
    <citation type="journal article" date="2016" name="Nat. Commun.">
        <title>Thousands of microbial genomes shed light on interconnected biogeochemical processes in an aquifer system.</title>
        <authorList>
            <person name="Anantharaman K."/>
            <person name="Brown C.T."/>
            <person name="Hug L.A."/>
            <person name="Sharon I."/>
            <person name="Castelle C.J."/>
            <person name="Probst A.J."/>
            <person name="Thomas B.C."/>
            <person name="Singh A."/>
            <person name="Wilkins M.J."/>
            <person name="Karaoz U."/>
            <person name="Brodie E.L."/>
            <person name="Williams K.H."/>
            <person name="Hubbard S.S."/>
            <person name="Banfield J.F."/>
        </authorList>
    </citation>
    <scope>NUCLEOTIDE SEQUENCE [LARGE SCALE GENOMIC DNA]</scope>
</reference>
<evidence type="ECO:0000313" key="4">
    <source>
        <dbReference type="Proteomes" id="UP000177124"/>
    </source>
</evidence>
<dbReference type="Gene3D" id="3.90.950.10">
    <property type="match status" value="1"/>
</dbReference>
<dbReference type="PANTHER" id="PTHR11067:SF9">
    <property type="entry name" value="INOSINE TRIPHOSPHATE PYROPHOSPHATASE"/>
    <property type="match status" value="1"/>
</dbReference>
<comment type="caution">
    <text evidence="3">The sequence shown here is derived from an EMBL/GenBank/DDBJ whole genome shotgun (WGS) entry which is preliminary data.</text>
</comment>
<dbReference type="InterPro" id="IPR029001">
    <property type="entry name" value="ITPase-like_fam"/>
</dbReference>
<organism evidence="3 4">
    <name type="scientific">Candidatus Curtissbacteria bacterium RIFCSPHIGHO2_02_FULL_42_15</name>
    <dbReference type="NCBI Taxonomy" id="1797716"/>
    <lineage>
        <taxon>Bacteria</taxon>
        <taxon>Candidatus Curtissiibacteriota</taxon>
    </lineage>
</organism>
<dbReference type="InterPro" id="IPR002637">
    <property type="entry name" value="RdgB/HAM1"/>
</dbReference>
<accession>A0A1F5GCU2</accession>
<evidence type="ECO:0000313" key="3">
    <source>
        <dbReference type="EMBL" id="OGD89671.1"/>
    </source>
</evidence>
<keyword evidence="2" id="KW-0378">Hydrolase</keyword>
<dbReference type="SUPFAM" id="SSF52972">
    <property type="entry name" value="ITPase-like"/>
    <property type="match status" value="1"/>
</dbReference>